<gene>
    <name evidence="2" type="ORF">J5Y10_14460</name>
</gene>
<feature type="compositionally biased region" description="Polar residues" evidence="1">
    <location>
        <begin position="99"/>
        <end position="117"/>
    </location>
</feature>
<proteinExistence type="predicted"/>
<dbReference type="AlphaFoldDB" id="A0A940MV29"/>
<feature type="region of interest" description="Disordered" evidence="1">
    <location>
        <begin position="49"/>
        <end position="158"/>
    </location>
</feature>
<feature type="compositionally biased region" description="Low complexity" evidence="1">
    <location>
        <begin position="72"/>
        <end position="98"/>
    </location>
</feature>
<evidence type="ECO:0000313" key="3">
    <source>
        <dbReference type="Proteomes" id="UP000677537"/>
    </source>
</evidence>
<protein>
    <submittedName>
        <fullName evidence="2">Uncharacterized protein</fullName>
    </submittedName>
</protein>
<accession>A0A940MV29</accession>
<keyword evidence="3" id="KW-1185">Reference proteome</keyword>
<evidence type="ECO:0000313" key="2">
    <source>
        <dbReference type="EMBL" id="MBP0493984.1"/>
    </source>
</evidence>
<comment type="caution">
    <text evidence="2">The sequence shown here is derived from an EMBL/GenBank/DDBJ whole genome shotgun (WGS) entry which is preliminary data.</text>
</comment>
<dbReference type="Proteomes" id="UP000677537">
    <property type="component" value="Unassembled WGS sequence"/>
</dbReference>
<dbReference type="EMBL" id="JAGIZA010000008">
    <property type="protein sequence ID" value="MBP0493984.1"/>
    <property type="molecule type" value="Genomic_DNA"/>
</dbReference>
<feature type="compositionally biased region" description="Low complexity" evidence="1">
    <location>
        <begin position="139"/>
        <end position="158"/>
    </location>
</feature>
<feature type="compositionally biased region" description="Basic and acidic residues" evidence="1">
    <location>
        <begin position="56"/>
        <end position="67"/>
    </location>
</feature>
<dbReference type="RefSeq" id="WP_209374732.1">
    <property type="nucleotide sequence ID" value="NZ_JAGIZA010000008.1"/>
</dbReference>
<reference evidence="2" key="1">
    <citation type="submission" date="2021-03" db="EMBL/GenBank/DDBJ databases">
        <authorList>
            <person name="So Y."/>
        </authorList>
    </citation>
    <scope>NUCLEOTIDE SEQUENCE</scope>
    <source>
        <strain evidence="2">SG15</strain>
    </source>
</reference>
<organism evidence="2 3">
    <name type="scientific">Roseomonas indoligenes</name>
    <dbReference type="NCBI Taxonomy" id="2820811"/>
    <lineage>
        <taxon>Bacteria</taxon>
        <taxon>Pseudomonadati</taxon>
        <taxon>Pseudomonadota</taxon>
        <taxon>Alphaproteobacteria</taxon>
        <taxon>Acetobacterales</taxon>
        <taxon>Roseomonadaceae</taxon>
        <taxon>Roseomonas</taxon>
    </lineage>
</organism>
<sequence length="184" mass="18301">MEPINPPGTLATKDGRGGLMFSPADNKYLVGRPLGLYHLRDASGAVVAVARGPGPGHDDEGYDWRPDDEGEPGAAAGAVAAPPVDQSPAAQAARAAGAHSTSSPLASAGGTDTSWAASVTRVHGGPGHATPSAKPAASRAPTPVPLAAPRARAPANTAEIDASWKASVQRVFGAAQAPGQEPGR</sequence>
<name>A0A940MV29_9PROT</name>
<evidence type="ECO:0000256" key="1">
    <source>
        <dbReference type="SAM" id="MobiDB-lite"/>
    </source>
</evidence>